<evidence type="ECO:0000259" key="8">
    <source>
        <dbReference type="Pfam" id="PF01967"/>
    </source>
</evidence>
<comment type="subunit">
    <text evidence="7">Homohexamer; trimer of dimers.</text>
</comment>
<comment type="caution">
    <text evidence="9">The sequence shown here is derived from an EMBL/GenBank/DDBJ whole genome shotgun (WGS) entry which is preliminary data.</text>
</comment>
<keyword evidence="4 7" id="KW-0501">Molybdenum cofactor biosynthesis</keyword>
<dbReference type="Proteomes" id="UP000219329">
    <property type="component" value="Unassembled WGS sequence"/>
</dbReference>
<dbReference type="HAMAP" id="MF_01224_B">
    <property type="entry name" value="MoaC_B"/>
    <property type="match status" value="1"/>
</dbReference>
<dbReference type="InterPro" id="IPR050105">
    <property type="entry name" value="MoCo_biosynth_MoaA/MoaC"/>
</dbReference>
<feature type="domain" description="Molybdopterin cofactor biosynthesis C (MoaC)" evidence="8">
    <location>
        <begin position="15"/>
        <end position="150"/>
    </location>
</feature>
<feature type="active site" evidence="7">
    <location>
        <position position="128"/>
    </location>
</feature>
<dbReference type="AlphaFoldDB" id="A0A2A5WG47"/>
<dbReference type="Gene3D" id="3.30.70.640">
    <property type="entry name" value="Molybdopterin cofactor biosynthesis C (MoaC) domain"/>
    <property type="match status" value="1"/>
</dbReference>
<dbReference type="InterPro" id="IPR002820">
    <property type="entry name" value="Mopterin_CF_biosynth-C_dom"/>
</dbReference>
<dbReference type="CDD" id="cd01420">
    <property type="entry name" value="MoaC_PE"/>
    <property type="match status" value="1"/>
</dbReference>
<sequence>MSKLTHLDRYGNAMMVDVGEKTSTLRVAIARGEVIMAFDTLKLIAEGGHKKGDVLSVARIAGIQAAKNCSQLIPLCHPLMLTSVEVVMNLDSDNSRVIIEATCKVNGPTGVEMEALTAVSVSALTIYDMCKAVDKEMTIGDISLLEKQGGRSGHYKKVV</sequence>
<evidence type="ECO:0000256" key="6">
    <source>
        <dbReference type="ARBA" id="ARBA00055087"/>
    </source>
</evidence>
<keyword evidence="5 7" id="KW-0456">Lyase</keyword>
<dbReference type="NCBIfam" id="TIGR00581">
    <property type="entry name" value="moaC"/>
    <property type="match status" value="1"/>
</dbReference>
<dbReference type="InterPro" id="IPR023045">
    <property type="entry name" value="MoaC"/>
</dbReference>
<evidence type="ECO:0000256" key="4">
    <source>
        <dbReference type="ARBA" id="ARBA00023150"/>
    </source>
</evidence>
<dbReference type="InterPro" id="IPR036522">
    <property type="entry name" value="MoaC_sf"/>
</dbReference>
<protein>
    <recommendedName>
        <fullName evidence="3 7">Cyclic pyranopterin monophosphate synthase</fullName>
        <ecNumber evidence="3 7">4.6.1.17</ecNumber>
    </recommendedName>
    <alternativeName>
        <fullName evidence="7">Molybdenum cofactor biosynthesis protein C</fullName>
    </alternativeName>
</protein>
<dbReference type="PANTHER" id="PTHR22960:SF29">
    <property type="entry name" value="CYCLIC PYRANOPTERIN MONOPHOSPHATE SYNTHASE"/>
    <property type="match status" value="1"/>
</dbReference>
<gene>
    <name evidence="7 9" type="primary">moaC</name>
    <name evidence="9" type="ORF">CNF02_00410</name>
</gene>
<dbReference type="PANTHER" id="PTHR22960">
    <property type="entry name" value="MOLYBDOPTERIN COFACTOR SYNTHESIS PROTEIN A"/>
    <property type="match status" value="1"/>
</dbReference>
<dbReference type="GO" id="GO:0061799">
    <property type="term" value="F:cyclic pyranopterin monophosphate synthase activity"/>
    <property type="evidence" value="ECO:0007669"/>
    <property type="project" value="UniProtKB-UniRule"/>
</dbReference>
<evidence type="ECO:0000256" key="1">
    <source>
        <dbReference type="ARBA" id="ARBA00001637"/>
    </source>
</evidence>
<dbReference type="Pfam" id="PF01967">
    <property type="entry name" value="MoaC"/>
    <property type="match status" value="1"/>
</dbReference>
<reference evidence="9 10" key="1">
    <citation type="submission" date="2017-08" db="EMBL/GenBank/DDBJ databases">
        <title>Fine stratification of microbial communities through a metagenomic profile of the photic zone.</title>
        <authorList>
            <person name="Haro-Moreno J.M."/>
            <person name="Lopez-Perez M."/>
            <person name="De La Torre J."/>
            <person name="Picazo A."/>
            <person name="Camacho A."/>
            <person name="Rodriguez-Valera F."/>
        </authorList>
    </citation>
    <scope>NUCLEOTIDE SEQUENCE [LARGE SCALE GENOMIC DNA]</scope>
    <source>
        <strain evidence="9">MED-G28</strain>
    </source>
</reference>
<evidence type="ECO:0000313" key="9">
    <source>
        <dbReference type="EMBL" id="PDH35224.1"/>
    </source>
</evidence>
<evidence type="ECO:0000256" key="3">
    <source>
        <dbReference type="ARBA" id="ARBA00012575"/>
    </source>
</evidence>
<dbReference type="EMBL" id="NTJZ01000001">
    <property type="protein sequence ID" value="PDH35224.1"/>
    <property type="molecule type" value="Genomic_DNA"/>
</dbReference>
<dbReference type="NCBIfam" id="NF006870">
    <property type="entry name" value="PRK09364.1"/>
    <property type="match status" value="1"/>
</dbReference>
<comment type="pathway">
    <text evidence="2 7">Cofactor biosynthesis; molybdopterin biosynthesis.</text>
</comment>
<name>A0A2A5WG47_9GAMM</name>
<comment type="similarity">
    <text evidence="7">Belongs to the MoaC family.</text>
</comment>
<dbReference type="SUPFAM" id="SSF55040">
    <property type="entry name" value="Molybdenum cofactor biosynthesis protein C, MoaC"/>
    <property type="match status" value="1"/>
</dbReference>
<evidence type="ECO:0000256" key="2">
    <source>
        <dbReference type="ARBA" id="ARBA00005046"/>
    </source>
</evidence>
<dbReference type="UniPathway" id="UPA00344"/>
<proteinExistence type="inferred from homology"/>
<comment type="catalytic activity">
    <reaction evidence="1 7">
        <text>(8S)-3',8-cyclo-7,8-dihydroguanosine 5'-triphosphate = cyclic pyranopterin phosphate + diphosphate</text>
        <dbReference type="Rhea" id="RHEA:49580"/>
        <dbReference type="ChEBI" id="CHEBI:33019"/>
        <dbReference type="ChEBI" id="CHEBI:59648"/>
        <dbReference type="ChEBI" id="CHEBI:131766"/>
        <dbReference type="EC" id="4.6.1.17"/>
    </reaction>
</comment>
<evidence type="ECO:0000256" key="7">
    <source>
        <dbReference type="HAMAP-Rule" id="MF_01224"/>
    </source>
</evidence>
<dbReference type="GO" id="GO:0006777">
    <property type="term" value="P:Mo-molybdopterin cofactor biosynthetic process"/>
    <property type="evidence" value="ECO:0007669"/>
    <property type="project" value="UniProtKB-UniRule"/>
</dbReference>
<comment type="function">
    <text evidence="6 7">Catalyzes the conversion of (8S)-3',8-cyclo-7,8-dihydroguanosine 5'-triphosphate to cyclic pyranopterin monophosphate (cPMP).</text>
</comment>
<evidence type="ECO:0000313" key="10">
    <source>
        <dbReference type="Proteomes" id="UP000219329"/>
    </source>
</evidence>
<feature type="binding site" evidence="7">
    <location>
        <begin position="75"/>
        <end position="77"/>
    </location>
    <ligand>
        <name>substrate</name>
    </ligand>
</feature>
<accession>A0A2A5WG47</accession>
<organism evidence="9 10">
    <name type="scientific">OM182 bacterium MED-G28</name>
    <dbReference type="NCBI Taxonomy" id="1986256"/>
    <lineage>
        <taxon>Bacteria</taxon>
        <taxon>Pseudomonadati</taxon>
        <taxon>Pseudomonadota</taxon>
        <taxon>Gammaproteobacteria</taxon>
        <taxon>OMG group</taxon>
        <taxon>OM182 clade</taxon>
    </lineage>
</organism>
<evidence type="ECO:0000256" key="5">
    <source>
        <dbReference type="ARBA" id="ARBA00023239"/>
    </source>
</evidence>
<feature type="binding site" evidence="7">
    <location>
        <begin position="113"/>
        <end position="114"/>
    </location>
    <ligand>
        <name>substrate</name>
    </ligand>
</feature>
<dbReference type="InterPro" id="IPR047594">
    <property type="entry name" value="MoaC_bact/euk"/>
</dbReference>
<dbReference type="EC" id="4.6.1.17" evidence="3 7"/>